<accession>A0A444WNN3</accession>
<protein>
    <submittedName>
        <fullName evidence="1">Uncharacterized protein</fullName>
    </submittedName>
</protein>
<evidence type="ECO:0000313" key="1">
    <source>
        <dbReference type="EMBL" id="RYQ79011.1"/>
    </source>
</evidence>
<proteinExistence type="predicted"/>
<dbReference type="PANTHER" id="PTHR42899:SF1">
    <property type="entry name" value="SPERMATOGENESIS-ASSOCIATED PROTEIN 20"/>
    <property type="match status" value="1"/>
</dbReference>
<dbReference type="GO" id="GO:0009507">
    <property type="term" value="C:chloroplast"/>
    <property type="evidence" value="ECO:0007669"/>
    <property type="project" value="TreeGrafter"/>
</dbReference>
<keyword evidence="2" id="KW-1185">Reference proteome</keyword>
<sequence length="201" mass="23006">MSDPHDEFKGKNVLIERKKSKDPSEITSKYSMSIETYKDILGECRRKLFEVRSRRARPHLDDKVIVSWNGLAISSFSRASKILLGEVEGTKFYFPVVGTEPKEYMQIAEKAALFIKKELHNAETQRLNHSFRNSPSKAPGFLDDYAFLISGLLDLYEFGGGINWLQWAIELQGTQDALFLDGDGGGYFNNTCRWIFQFFSV</sequence>
<reference evidence="1 2" key="1">
    <citation type="submission" date="2019-01" db="EMBL/GenBank/DDBJ databases">
        <title>Sequencing of cultivated peanut Arachis hypogaea provides insights into genome evolution and oil improvement.</title>
        <authorList>
            <person name="Chen X."/>
        </authorList>
    </citation>
    <scope>NUCLEOTIDE SEQUENCE [LARGE SCALE GENOMIC DNA]</scope>
    <source>
        <strain evidence="2">cv. Fuhuasheng</strain>
        <tissue evidence="1">Leaves</tissue>
    </source>
</reference>
<dbReference type="InterPro" id="IPR024705">
    <property type="entry name" value="Ssp411"/>
</dbReference>
<dbReference type="InterPro" id="IPR008928">
    <property type="entry name" value="6-hairpin_glycosidase_sf"/>
</dbReference>
<dbReference type="PANTHER" id="PTHR42899">
    <property type="entry name" value="SPERMATOGENESIS-ASSOCIATED PROTEIN 20"/>
    <property type="match status" value="1"/>
</dbReference>
<organism evidence="1 2">
    <name type="scientific">Arachis hypogaea</name>
    <name type="common">Peanut</name>
    <dbReference type="NCBI Taxonomy" id="3818"/>
    <lineage>
        <taxon>Eukaryota</taxon>
        <taxon>Viridiplantae</taxon>
        <taxon>Streptophyta</taxon>
        <taxon>Embryophyta</taxon>
        <taxon>Tracheophyta</taxon>
        <taxon>Spermatophyta</taxon>
        <taxon>Magnoliopsida</taxon>
        <taxon>eudicotyledons</taxon>
        <taxon>Gunneridae</taxon>
        <taxon>Pentapetalae</taxon>
        <taxon>rosids</taxon>
        <taxon>fabids</taxon>
        <taxon>Fabales</taxon>
        <taxon>Fabaceae</taxon>
        <taxon>Papilionoideae</taxon>
        <taxon>50 kb inversion clade</taxon>
        <taxon>dalbergioids sensu lato</taxon>
        <taxon>Dalbergieae</taxon>
        <taxon>Pterocarpus clade</taxon>
        <taxon>Arachis</taxon>
    </lineage>
</organism>
<dbReference type="EMBL" id="SDMP01000028">
    <property type="protein sequence ID" value="RYQ79011.1"/>
    <property type="molecule type" value="Genomic_DNA"/>
</dbReference>
<comment type="caution">
    <text evidence="1">The sequence shown here is derived from an EMBL/GenBank/DDBJ whole genome shotgun (WGS) entry which is preliminary data.</text>
</comment>
<dbReference type="OrthoDB" id="1923667at2759"/>
<dbReference type="SUPFAM" id="SSF48208">
    <property type="entry name" value="Six-hairpin glycosidases"/>
    <property type="match status" value="1"/>
</dbReference>
<gene>
    <name evidence="1" type="ORF">Ahy_Scaffold8g108492</name>
</gene>
<dbReference type="AlphaFoldDB" id="A0A444WNN3"/>
<dbReference type="GO" id="GO:0005975">
    <property type="term" value="P:carbohydrate metabolic process"/>
    <property type="evidence" value="ECO:0007669"/>
    <property type="project" value="InterPro"/>
</dbReference>
<name>A0A444WNN3_ARAHY</name>
<evidence type="ECO:0000313" key="2">
    <source>
        <dbReference type="Proteomes" id="UP000289738"/>
    </source>
</evidence>
<dbReference type="Proteomes" id="UP000289738">
    <property type="component" value="Unassembled WGS sequence"/>
</dbReference>
<dbReference type="STRING" id="3818.A0A444WNN3"/>